<evidence type="ECO:0000256" key="3">
    <source>
        <dbReference type="SAM" id="MobiDB-lite"/>
    </source>
</evidence>
<dbReference type="GO" id="GO:0000272">
    <property type="term" value="P:polysaccharide catabolic process"/>
    <property type="evidence" value="ECO:0007669"/>
    <property type="project" value="InterPro"/>
</dbReference>
<gene>
    <name evidence="5" type="ORF">HMPREF2531_02705</name>
</gene>
<reference evidence="5 6" key="1">
    <citation type="submission" date="2016-02" db="EMBL/GenBank/DDBJ databases">
        <authorList>
            <person name="Wen L."/>
            <person name="He K."/>
            <person name="Yang H."/>
        </authorList>
    </citation>
    <scope>NUCLEOTIDE SEQUENCE [LARGE SCALE GENOMIC DNA]</scope>
    <source>
        <strain evidence="5 6">KLE1704</strain>
    </source>
</reference>
<proteinExistence type="predicted"/>
<keyword evidence="2" id="KW-0326">Glycosidase</keyword>
<evidence type="ECO:0000256" key="1">
    <source>
        <dbReference type="ARBA" id="ARBA00022801"/>
    </source>
</evidence>
<evidence type="ECO:0000256" key="2">
    <source>
        <dbReference type="ARBA" id="ARBA00023295"/>
    </source>
</evidence>
<evidence type="ECO:0000313" key="5">
    <source>
        <dbReference type="EMBL" id="KXT48839.1"/>
    </source>
</evidence>
<feature type="region of interest" description="Disordered" evidence="3">
    <location>
        <begin position="42"/>
        <end position="61"/>
    </location>
</feature>
<organism evidence="5">
    <name type="scientific">Bacteroides intestinalis</name>
    <dbReference type="NCBI Taxonomy" id="329854"/>
    <lineage>
        <taxon>Bacteria</taxon>
        <taxon>Pseudomonadati</taxon>
        <taxon>Bacteroidota</taxon>
        <taxon>Bacteroidia</taxon>
        <taxon>Bacteroidales</taxon>
        <taxon>Bacteroidaceae</taxon>
        <taxon>Bacteroides</taxon>
    </lineage>
</organism>
<dbReference type="AlphaFoldDB" id="A0A139LBK5"/>
<dbReference type="SMART" id="SM00635">
    <property type="entry name" value="BID_2"/>
    <property type="match status" value="1"/>
</dbReference>
<dbReference type="Proteomes" id="UP000070319">
    <property type="component" value="Unassembled WGS sequence"/>
</dbReference>
<dbReference type="PROSITE" id="PS51257">
    <property type="entry name" value="PROKAR_LIPOPROTEIN"/>
    <property type="match status" value="1"/>
</dbReference>
<keyword evidence="1" id="KW-0378">Hydrolase</keyword>
<protein>
    <submittedName>
        <fullName evidence="5">Bacterial group 2 Ig-like protein</fullName>
    </submittedName>
</protein>
<name>A0A139LBK5_9BACE</name>
<dbReference type="EMBL" id="LTDF01000094">
    <property type="protein sequence ID" value="KXT48839.1"/>
    <property type="molecule type" value="Genomic_DNA"/>
</dbReference>
<dbReference type="SUPFAM" id="SSF51445">
    <property type="entry name" value="(Trans)glycosidases"/>
    <property type="match status" value="1"/>
</dbReference>
<dbReference type="Gene3D" id="3.20.20.80">
    <property type="entry name" value="Glycosidases"/>
    <property type="match status" value="1"/>
</dbReference>
<sequence>MINESLKNIMNGKRILSMLLCLGVMLLWASCADYEIKEIVQPEEPTESVDPNPEPETPAEAKLPILRVEGRYLKNEKGEIVNLHGFTQTYSPFFNNNAWGNYDVQACLRYNKSMVDGIVAAGWKFNFVRMHLDPYWSDDPSMQSVRYEGHERFSETRFRKYLEELFVPMAEYFISKGMYVVMRPPGVCPSDAPYQGIEIGDTYQQFLLKVWDIVSQHPKLKNNMDVMFELANEPVRIKGTDGTYGSSGDGHFKNLQLYFQAIVDKIRTNCRNIVWVPGLSYQSSYAGYAIHRIEGENIGFAVHCYPGWYGSDAEEDSGEGIGSFTGGGYEAFQRGWDAQVGPVAAFAPIMVTEIDWAPKKYDATWGKSITGTAGAEGFGANFKYIADNSGNVSWLFFTTRSHELAAFKDVPGEPGNYTFLNDPEACPWAMYHWFKEYADGIVVNGELEKLELMGQEGNLRLQMGGTNYLKVKAVYSDGTVRMVTAEATVNSSDTNVLKVEQAAKLVAVAPGEATVTVTYQSAVGVSKQLTLQVTVISPFSLTADVFNPSIWEKGTFDESTRTLVTGQYGFGGWQYDSGLDLSGYKTVTVELGNDNESGVSFRLFDKNNYWSEPATYDFGSSRKIVVELNNMKDKNGGKIDPSHLYIAGFWSTGGKPIVIANVSLAN</sequence>
<dbReference type="Pfam" id="PF00150">
    <property type="entry name" value="Cellulase"/>
    <property type="match status" value="1"/>
</dbReference>
<evidence type="ECO:0000313" key="6">
    <source>
        <dbReference type="Proteomes" id="UP000070319"/>
    </source>
</evidence>
<dbReference type="InterPro" id="IPR003343">
    <property type="entry name" value="Big_2"/>
</dbReference>
<feature type="domain" description="BIG2" evidence="4">
    <location>
        <begin position="446"/>
        <end position="529"/>
    </location>
</feature>
<dbReference type="GO" id="GO:0004553">
    <property type="term" value="F:hydrolase activity, hydrolyzing O-glycosyl compounds"/>
    <property type="evidence" value="ECO:0007669"/>
    <property type="project" value="InterPro"/>
</dbReference>
<dbReference type="Gene3D" id="2.60.40.1080">
    <property type="match status" value="1"/>
</dbReference>
<comment type="caution">
    <text evidence="5">The sequence shown here is derived from an EMBL/GenBank/DDBJ whole genome shotgun (WGS) entry which is preliminary data.</text>
</comment>
<accession>A0A139LBK5</accession>
<dbReference type="InterPro" id="IPR001547">
    <property type="entry name" value="Glyco_hydro_5"/>
</dbReference>
<dbReference type="InterPro" id="IPR017853">
    <property type="entry name" value="GH"/>
</dbReference>
<dbReference type="PATRIC" id="fig|329854.7.peg.2757"/>
<evidence type="ECO:0000259" key="4">
    <source>
        <dbReference type="SMART" id="SM00635"/>
    </source>
</evidence>